<dbReference type="PROSITE" id="PS50011">
    <property type="entry name" value="PROTEIN_KINASE_DOM"/>
    <property type="match status" value="1"/>
</dbReference>
<dbReference type="PANTHER" id="PTHR27009">
    <property type="entry name" value="RUST RESISTANCE KINASE LR10-RELATED"/>
    <property type="match status" value="1"/>
</dbReference>
<keyword evidence="2" id="KW-0418">Kinase</keyword>
<accession>A0A175YPC6</accession>
<dbReference type="GO" id="GO:0016020">
    <property type="term" value="C:membrane"/>
    <property type="evidence" value="ECO:0007669"/>
    <property type="project" value="UniProtKB-SubCell"/>
</dbReference>
<evidence type="ECO:0000256" key="7">
    <source>
        <dbReference type="ARBA" id="ARBA00023180"/>
    </source>
</evidence>
<protein>
    <recommendedName>
        <fullName evidence="8">Protein kinase domain-containing protein</fullName>
    </recommendedName>
</protein>
<evidence type="ECO:0000256" key="3">
    <source>
        <dbReference type="ARBA" id="ARBA00022692"/>
    </source>
</evidence>
<keyword evidence="6" id="KW-0472">Membrane</keyword>
<keyword evidence="7" id="KW-0325">Glycoprotein</keyword>
<evidence type="ECO:0000256" key="4">
    <source>
        <dbReference type="ARBA" id="ARBA00022729"/>
    </source>
</evidence>
<dbReference type="SUPFAM" id="SSF56112">
    <property type="entry name" value="Protein kinase-like (PK-like)"/>
    <property type="match status" value="1"/>
</dbReference>
<dbReference type="Gene3D" id="1.10.510.10">
    <property type="entry name" value="Transferase(Phosphotransferase) domain 1"/>
    <property type="match status" value="1"/>
</dbReference>
<evidence type="ECO:0000256" key="6">
    <source>
        <dbReference type="ARBA" id="ARBA00023136"/>
    </source>
</evidence>
<evidence type="ECO:0000256" key="1">
    <source>
        <dbReference type="ARBA" id="ARBA00004479"/>
    </source>
</evidence>
<gene>
    <name evidence="9" type="ORF">DCAR_027587</name>
</gene>
<reference evidence="9" key="1">
    <citation type="journal article" date="2016" name="Nat. Genet.">
        <title>A high-quality carrot genome assembly provides new insights into carotenoid accumulation and asterid genome evolution.</title>
        <authorList>
            <person name="Iorizzo M."/>
            <person name="Ellison S."/>
            <person name="Senalik D."/>
            <person name="Zeng P."/>
            <person name="Satapoomin P."/>
            <person name="Huang J."/>
            <person name="Bowman M."/>
            <person name="Iovene M."/>
            <person name="Sanseverino W."/>
            <person name="Cavagnaro P."/>
            <person name="Yildiz M."/>
            <person name="Macko-Podgorni A."/>
            <person name="Moranska E."/>
            <person name="Grzebelus E."/>
            <person name="Grzebelus D."/>
            <person name="Ashrafi H."/>
            <person name="Zheng Z."/>
            <person name="Cheng S."/>
            <person name="Spooner D."/>
            <person name="Van Deynze A."/>
            <person name="Simon P."/>
        </authorList>
    </citation>
    <scope>NUCLEOTIDE SEQUENCE [LARGE SCALE GENOMIC DNA]</scope>
    <source>
        <tissue evidence="9">Leaf</tissue>
    </source>
</reference>
<dbReference type="Gramene" id="KZM84991">
    <property type="protein sequence ID" value="KZM84991"/>
    <property type="gene ID" value="DCAR_027587"/>
</dbReference>
<dbReference type="InterPro" id="IPR011009">
    <property type="entry name" value="Kinase-like_dom_sf"/>
</dbReference>
<keyword evidence="2" id="KW-0808">Transferase</keyword>
<dbReference type="Pfam" id="PF00069">
    <property type="entry name" value="Pkinase"/>
    <property type="match status" value="1"/>
</dbReference>
<comment type="caution">
    <text evidence="9">The sequence shown here is derived from an EMBL/GenBank/DDBJ whole genome shotgun (WGS) entry which is preliminary data.</text>
</comment>
<evidence type="ECO:0000313" key="9">
    <source>
        <dbReference type="EMBL" id="KZM84991.1"/>
    </source>
</evidence>
<dbReference type="InterPro" id="IPR000719">
    <property type="entry name" value="Prot_kinase_dom"/>
</dbReference>
<keyword evidence="5" id="KW-1133">Transmembrane helix</keyword>
<dbReference type="GO" id="GO:0004674">
    <property type="term" value="F:protein serine/threonine kinase activity"/>
    <property type="evidence" value="ECO:0007669"/>
    <property type="project" value="UniProtKB-KW"/>
</dbReference>
<keyword evidence="2" id="KW-0723">Serine/threonine-protein kinase</keyword>
<proteinExistence type="predicted"/>
<evidence type="ECO:0000256" key="2">
    <source>
        <dbReference type="ARBA" id="ARBA00022527"/>
    </source>
</evidence>
<keyword evidence="4" id="KW-0732">Signal</keyword>
<sequence length="131" mass="14842">MTAARGTLGYMAPELFYKNIGGVSNKADVYSFGMLLLEMAGQRKNLKPMVDQISQIYYLSWIYDQISNGKEIEMEDASKDERKLAKKMIIVAMWCIQMKPSDRPSMNKVLEMLEGDTGLLVMPPKPLICPQ</sequence>
<feature type="domain" description="Protein kinase" evidence="8">
    <location>
        <begin position="1"/>
        <end position="128"/>
    </location>
</feature>
<organism evidence="9">
    <name type="scientific">Daucus carota subsp. sativus</name>
    <name type="common">Carrot</name>
    <dbReference type="NCBI Taxonomy" id="79200"/>
    <lineage>
        <taxon>Eukaryota</taxon>
        <taxon>Viridiplantae</taxon>
        <taxon>Streptophyta</taxon>
        <taxon>Embryophyta</taxon>
        <taxon>Tracheophyta</taxon>
        <taxon>Spermatophyta</taxon>
        <taxon>Magnoliopsida</taxon>
        <taxon>eudicotyledons</taxon>
        <taxon>Gunneridae</taxon>
        <taxon>Pentapetalae</taxon>
        <taxon>asterids</taxon>
        <taxon>campanulids</taxon>
        <taxon>Apiales</taxon>
        <taxon>Apiaceae</taxon>
        <taxon>Apioideae</taxon>
        <taxon>Scandiceae</taxon>
        <taxon>Daucinae</taxon>
        <taxon>Daucus</taxon>
        <taxon>Daucus sect. Daucus</taxon>
    </lineage>
</organism>
<evidence type="ECO:0000259" key="8">
    <source>
        <dbReference type="PROSITE" id="PS50011"/>
    </source>
</evidence>
<dbReference type="InterPro" id="IPR045874">
    <property type="entry name" value="LRK10/LRL21-25-like"/>
</dbReference>
<dbReference type="OMA" id="GCEMECA"/>
<name>A0A175YPC6_DAUCS</name>
<evidence type="ECO:0000256" key="5">
    <source>
        <dbReference type="ARBA" id="ARBA00022989"/>
    </source>
</evidence>
<dbReference type="GO" id="GO:0005524">
    <property type="term" value="F:ATP binding"/>
    <property type="evidence" value="ECO:0007669"/>
    <property type="project" value="InterPro"/>
</dbReference>
<dbReference type="EMBL" id="LNRQ01000008">
    <property type="protein sequence ID" value="KZM84991.1"/>
    <property type="molecule type" value="Genomic_DNA"/>
</dbReference>
<keyword evidence="3" id="KW-0812">Transmembrane</keyword>
<dbReference type="AlphaFoldDB" id="A0A175YPC6"/>
<comment type="subcellular location">
    <subcellularLocation>
        <location evidence="1">Membrane</location>
        <topology evidence="1">Single-pass type I membrane protein</topology>
    </subcellularLocation>
</comment>